<dbReference type="GO" id="GO:0005829">
    <property type="term" value="C:cytosol"/>
    <property type="evidence" value="ECO:0007669"/>
    <property type="project" value="TreeGrafter"/>
</dbReference>
<dbReference type="AlphaFoldDB" id="A0A388LN06"/>
<dbReference type="SUPFAM" id="SSF55718">
    <property type="entry name" value="SCP-like"/>
    <property type="match status" value="1"/>
</dbReference>
<dbReference type="Gene3D" id="3.30.1050.10">
    <property type="entry name" value="SCP2 sterol-binding domain"/>
    <property type="match status" value="1"/>
</dbReference>
<dbReference type="Gramene" id="GBG83649">
    <property type="protein sequence ID" value="GBG83649"/>
    <property type="gene ID" value="CBR_g37451"/>
</dbReference>
<dbReference type="PANTHER" id="PTHR10094:SF25">
    <property type="entry name" value="SCP2 STEROL-BINDING DOMAIN-CONTAINING PROTEIN 1"/>
    <property type="match status" value="1"/>
</dbReference>
<dbReference type="STRING" id="69332.A0A388LN06"/>
<evidence type="ECO:0000313" key="2">
    <source>
        <dbReference type="EMBL" id="GBG83649.1"/>
    </source>
</evidence>
<dbReference type="EMBL" id="BFEA01000446">
    <property type="protein sequence ID" value="GBG83649.1"/>
    <property type="molecule type" value="Genomic_DNA"/>
</dbReference>
<dbReference type="PANTHER" id="PTHR10094">
    <property type="entry name" value="STEROL CARRIER PROTEIN 2 SCP-2 FAMILY PROTEIN"/>
    <property type="match status" value="1"/>
</dbReference>
<feature type="domain" description="SCP2" evidence="1">
    <location>
        <begin position="10"/>
        <end position="49"/>
    </location>
</feature>
<dbReference type="InterPro" id="IPR036527">
    <property type="entry name" value="SCP2_sterol-bd_dom_sf"/>
</dbReference>
<dbReference type="InterPro" id="IPR003033">
    <property type="entry name" value="SCP2_sterol-bd_dom"/>
</dbReference>
<evidence type="ECO:0000313" key="3">
    <source>
        <dbReference type="Proteomes" id="UP000265515"/>
    </source>
</evidence>
<accession>A0A388LN06</accession>
<proteinExistence type="predicted"/>
<name>A0A388LN06_CHABU</name>
<keyword evidence="3" id="KW-1185">Reference proteome</keyword>
<evidence type="ECO:0000259" key="1">
    <source>
        <dbReference type="Pfam" id="PF02036"/>
    </source>
</evidence>
<comment type="caution">
    <text evidence="2">The sequence shown here is derived from an EMBL/GenBank/DDBJ whole genome shotgun (WGS) entry which is preliminary data.</text>
</comment>
<dbReference type="Pfam" id="PF02036">
    <property type="entry name" value="SCP2"/>
    <property type="match status" value="1"/>
</dbReference>
<sequence length="140" mass="15271">MHSRCARCEGGEVSGHAPEVKADATFSFADADFVAVATGKMNPQMAFLSIAIPIVEKLETAEKAQSRKRTSVKDMIVDGGLEVSGTVPGLVSLFFCRLLLDLANGSGLRVAKSRKRSRCSRLTEVFRLFEDDKDVEMSQE</sequence>
<dbReference type="Proteomes" id="UP000265515">
    <property type="component" value="Unassembled WGS sequence"/>
</dbReference>
<protein>
    <recommendedName>
        <fullName evidence="1">SCP2 domain-containing protein</fullName>
    </recommendedName>
</protein>
<reference evidence="2 3" key="1">
    <citation type="journal article" date="2018" name="Cell">
        <title>The Chara Genome: Secondary Complexity and Implications for Plant Terrestrialization.</title>
        <authorList>
            <person name="Nishiyama T."/>
            <person name="Sakayama H."/>
            <person name="Vries J.D."/>
            <person name="Buschmann H."/>
            <person name="Saint-Marcoux D."/>
            <person name="Ullrich K.K."/>
            <person name="Haas F.B."/>
            <person name="Vanderstraeten L."/>
            <person name="Becker D."/>
            <person name="Lang D."/>
            <person name="Vosolsobe S."/>
            <person name="Rombauts S."/>
            <person name="Wilhelmsson P.K.I."/>
            <person name="Janitza P."/>
            <person name="Kern R."/>
            <person name="Heyl A."/>
            <person name="Rumpler F."/>
            <person name="Villalobos L.I.A.C."/>
            <person name="Clay J.M."/>
            <person name="Skokan R."/>
            <person name="Toyoda A."/>
            <person name="Suzuki Y."/>
            <person name="Kagoshima H."/>
            <person name="Schijlen E."/>
            <person name="Tajeshwar N."/>
            <person name="Catarino B."/>
            <person name="Hetherington A.J."/>
            <person name="Saltykova A."/>
            <person name="Bonnot C."/>
            <person name="Breuninger H."/>
            <person name="Symeonidi A."/>
            <person name="Radhakrishnan G.V."/>
            <person name="Van Nieuwerburgh F."/>
            <person name="Deforce D."/>
            <person name="Chang C."/>
            <person name="Karol K.G."/>
            <person name="Hedrich R."/>
            <person name="Ulvskov P."/>
            <person name="Glockner G."/>
            <person name="Delwiche C.F."/>
            <person name="Petrasek J."/>
            <person name="Van de Peer Y."/>
            <person name="Friml J."/>
            <person name="Beilby M."/>
            <person name="Dolan L."/>
            <person name="Kohara Y."/>
            <person name="Sugano S."/>
            <person name="Fujiyama A."/>
            <person name="Delaux P.-M."/>
            <person name="Quint M."/>
            <person name="TheiBen G."/>
            <person name="Hagemann M."/>
            <person name="Harholt J."/>
            <person name="Dunand C."/>
            <person name="Zachgo S."/>
            <person name="Langdale J."/>
            <person name="Maumus F."/>
            <person name="Straeten D.V.D."/>
            <person name="Gould S.B."/>
            <person name="Rensing S.A."/>
        </authorList>
    </citation>
    <scope>NUCLEOTIDE SEQUENCE [LARGE SCALE GENOMIC DNA]</scope>
    <source>
        <strain evidence="2 3">S276</strain>
    </source>
</reference>
<gene>
    <name evidence="2" type="ORF">CBR_g37451</name>
</gene>
<organism evidence="2 3">
    <name type="scientific">Chara braunii</name>
    <name type="common">Braun's stonewort</name>
    <dbReference type="NCBI Taxonomy" id="69332"/>
    <lineage>
        <taxon>Eukaryota</taxon>
        <taxon>Viridiplantae</taxon>
        <taxon>Streptophyta</taxon>
        <taxon>Charophyceae</taxon>
        <taxon>Charales</taxon>
        <taxon>Characeae</taxon>
        <taxon>Chara</taxon>
    </lineage>
</organism>